<accession>A0A8X8IJR4</accession>
<keyword evidence="3 5" id="KW-0067">ATP-binding</keyword>
<dbReference type="AlphaFoldDB" id="A0A8X8IJR4"/>
<comment type="caution">
    <text evidence="5">The sequence shown here is derived from an EMBL/GenBank/DDBJ whole genome shotgun (WGS) entry which is preliminary data.</text>
</comment>
<dbReference type="Pfam" id="PF00005">
    <property type="entry name" value="ABC_tran"/>
    <property type="match status" value="2"/>
</dbReference>
<dbReference type="EMBL" id="FNNO01000017">
    <property type="protein sequence ID" value="SDX48794.1"/>
    <property type="molecule type" value="Genomic_DNA"/>
</dbReference>
<keyword evidence="1" id="KW-0813">Transport</keyword>
<dbReference type="InterPro" id="IPR003593">
    <property type="entry name" value="AAA+_ATPase"/>
</dbReference>
<evidence type="ECO:0000256" key="3">
    <source>
        <dbReference type="ARBA" id="ARBA00022840"/>
    </source>
</evidence>
<dbReference type="GO" id="GO:0005524">
    <property type="term" value="F:ATP binding"/>
    <property type="evidence" value="ECO:0007669"/>
    <property type="project" value="UniProtKB-KW"/>
</dbReference>
<reference evidence="5 6" key="1">
    <citation type="submission" date="2016-10" db="EMBL/GenBank/DDBJ databases">
        <authorList>
            <person name="Varghese N."/>
            <person name="Submissions S."/>
        </authorList>
    </citation>
    <scope>NUCLEOTIDE SEQUENCE [LARGE SCALE GENOMIC DNA]</scope>
    <source>
        <strain evidence="5 6">DSM 25353</strain>
    </source>
</reference>
<dbReference type="Gene3D" id="3.40.50.300">
    <property type="entry name" value="P-loop containing nucleotide triphosphate hydrolases"/>
    <property type="match status" value="2"/>
</dbReference>
<evidence type="ECO:0000256" key="2">
    <source>
        <dbReference type="ARBA" id="ARBA00022741"/>
    </source>
</evidence>
<feature type="domain" description="ABC transporter" evidence="4">
    <location>
        <begin position="6"/>
        <end position="240"/>
    </location>
</feature>
<name>A0A8X8IJR4_9BACT</name>
<dbReference type="PROSITE" id="PS50893">
    <property type="entry name" value="ABC_TRANSPORTER_2"/>
    <property type="match status" value="2"/>
</dbReference>
<sequence>MKTTSLQVEHLTVQLSGKTILKDVSFAVHEGEVLAVVGKSGSGKSTLIKALSGHCFSCGDISFTARHNGEPRVVAITQQHKFKNLSNVSSFYYQQRFNSSDAEDTVLLNDVLQQITTDDQAITDVLSWLGITHVRYTRLIQLSNGEQKKLQLAKALLRQADWLLFDNPYTGLDTASRHSLSMIMEQLAAKGIGILLVTTESEIPPAVTHVAVLEKGYLQPRITHQAFDLHKPVTATVAKQALPIQQGIPEVYRYDNFATAVKMVNTNVTYGNKKILHNINWEVKRGECWRIAGGNGAGKSTLLSLVNGDNPQAFANEIYLFDRRKGSGESIWDIKQKIGYVSPELHQHFEPGATCFEVVASGLFDTIGLFRQLTGQQKKITLHWMELLQLTDFANRPLLQLSNGEQRLVLLARAMVKNPPLLILDEPCQGLDAQMAAAFVEMVNDICTVLKKTLIYVSHYNEEVPSCVTRTLLLESGKIAA</sequence>
<gene>
    <name evidence="5" type="ORF">SAMN05444410_11759</name>
</gene>
<proteinExistence type="predicted"/>
<evidence type="ECO:0000313" key="6">
    <source>
        <dbReference type="Proteomes" id="UP000198711"/>
    </source>
</evidence>
<evidence type="ECO:0000256" key="1">
    <source>
        <dbReference type="ARBA" id="ARBA00022448"/>
    </source>
</evidence>
<dbReference type="InterPro" id="IPR003439">
    <property type="entry name" value="ABC_transporter-like_ATP-bd"/>
</dbReference>
<dbReference type="InterPro" id="IPR027417">
    <property type="entry name" value="P-loop_NTPase"/>
</dbReference>
<dbReference type="PANTHER" id="PTHR42734">
    <property type="entry name" value="METAL TRANSPORT SYSTEM ATP-BINDING PROTEIN TM_0124-RELATED"/>
    <property type="match status" value="1"/>
</dbReference>
<organism evidence="5 6">
    <name type="scientific">Hydrobacter penzbergensis</name>
    <dbReference type="NCBI Taxonomy" id="1235997"/>
    <lineage>
        <taxon>Bacteria</taxon>
        <taxon>Pseudomonadati</taxon>
        <taxon>Bacteroidota</taxon>
        <taxon>Chitinophagia</taxon>
        <taxon>Chitinophagales</taxon>
        <taxon>Chitinophagaceae</taxon>
        <taxon>Hydrobacter</taxon>
    </lineage>
</organism>
<keyword evidence="2" id="KW-0547">Nucleotide-binding</keyword>
<evidence type="ECO:0000259" key="4">
    <source>
        <dbReference type="PROSITE" id="PS50893"/>
    </source>
</evidence>
<evidence type="ECO:0000313" key="5">
    <source>
        <dbReference type="EMBL" id="SDX48794.1"/>
    </source>
</evidence>
<dbReference type="RefSeq" id="WP_092726359.1">
    <property type="nucleotide sequence ID" value="NZ_FNNO01000017.1"/>
</dbReference>
<dbReference type="SUPFAM" id="SSF52540">
    <property type="entry name" value="P-loop containing nucleoside triphosphate hydrolases"/>
    <property type="match status" value="2"/>
</dbReference>
<dbReference type="Proteomes" id="UP000198711">
    <property type="component" value="Unassembled WGS sequence"/>
</dbReference>
<protein>
    <submittedName>
        <fullName evidence="5">Molybdate transport system ATP-binding protein</fullName>
    </submittedName>
</protein>
<dbReference type="GO" id="GO:0016887">
    <property type="term" value="F:ATP hydrolysis activity"/>
    <property type="evidence" value="ECO:0007669"/>
    <property type="project" value="InterPro"/>
</dbReference>
<dbReference type="InterPro" id="IPR050153">
    <property type="entry name" value="Metal_Ion_Import_ABC"/>
</dbReference>
<dbReference type="SMART" id="SM00382">
    <property type="entry name" value="AAA"/>
    <property type="match status" value="2"/>
</dbReference>
<keyword evidence="6" id="KW-1185">Reference proteome</keyword>
<feature type="domain" description="ABC transporter" evidence="4">
    <location>
        <begin position="261"/>
        <end position="481"/>
    </location>
</feature>